<dbReference type="InterPro" id="IPR029057">
    <property type="entry name" value="PRTase-like"/>
</dbReference>
<sequence>MAEYYLPSWEEIHRDLIELASRITASKVKYDLIVAIARGGWIIGRMLSDLLDNKNVANIRIEFYTNIGETMKKPVITQPISTPPDGKNILLCDDVADTGKSIKAAYEHLTSKNAGKISVVCLHKKPWSIYTPDYYMKETDKWIIYPWEYRETVKKIFENFRREGLDELQALKKLREIDPSNALFNATINLVYGERVKFDYKKT</sequence>
<dbReference type="Proteomes" id="UP000186851">
    <property type="component" value="Chromosome"/>
</dbReference>
<keyword evidence="1 4" id="KW-0328">Glycosyltransferase</keyword>
<dbReference type="PANTHER" id="PTHR43363:SF2">
    <property type="entry name" value="PHOSPHORIBOSYLTRANSFERASE"/>
    <property type="match status" value="1"/>
</dbReference>
<feature type="domain" description="Phosphoribosyltransferase" evidence="3">
    <location>
        <begin position="8"/>
        <end position="149"/>
    </location>
</feature>
<keyword evidence="2" id="KW-0808">Transferase</keyword>
<evidence type="ECO:0000256" key="1">
    <source>
        <dbReference type="ARBA" id="ARBA00022676"/>
    </source>
</evidence>
<dbReference type="InterPro" id="IPR000836">
    <property type="entry name" value="PRTase_dom"/>
</dbReference>
<reference evidence="4" key="2">
    <citation type="journal article" date="2022" name="Nat. Microbiol.">
        <title>A closed Candidatus Odinarchaeum chromosome exposes Asgard archaeal viruses.</title>
        <authorList>
            <person name="Tamarit D."/>
            <person name="Caceres E.F."/>
            <person name="Krupovic M."/>
            <person name="Nijland R."/>
            <person name="Eme L."/>
            <person name="Robinson N.P."/>
            <person name="Ettema T.J.G."/>
        </authorList>
    </citation>
    <scope>NUCLEOTIDE SEQUENCE</scope>
    <source>
        <strain evidence="4">LCB_4</strain>
    </source>
</reference>
<dbReference type="EMBL" id="CP091871">
    <property type="protein sequence ID" value="WEU39751.1"/>
    <property type="molecule type" value="Genomic_DNA"/>
</dbReference>
<reference evidence="4" key="1">
    <citation type="journal article" date="2017" name="Nature">
        <title>Asgard archaea illuminate the origin of eukaryotic cellular complexity.</title>
        <authorList>
            <person name="Zaremba-Niedzwiedzka K."/>
            <person name="Caceres E.F."/>
            <person name="Saw J.H."/>
            <person name="Backstrom D."/>
            <person name="Juzokaite L."/>
            <person name="Vancaester E."/>
            <person name="Seitz K.W."/>
            <person name="Anantharaman K."/>
            <person name="Starnawski P."/>
            <person name="Kjeldsen K.U."/>
            <person name="Scott M.B."/>
            <person name="Nunoura T."/>
            <person name="Banfield J.F."/>
            <person name="Schramm A."/>
            <person name="Baker B.J."/>
            <person name="Spang A."/>
            <person name="Ettema T.J.G."/>
        </authorList>
    </citation>
    <scope>NUCLEOTIDE SEQUENCE</scope>
    <source>
        <strain evidence="4">LCB_4</strain>
    </source>
</reference>
<dbReference type="Pfam" id="PF00156">
    <property type="entry name" value="Pribosyltran"/>
    <property type="match status" value="1"/>
</dbReference>
<dbReference type="AlphaFoldDB" id="A0AAF0D157"/>
<dbReference type="CDD" id="cd06223">
    <property type="entry name" value="PRTases_typeI"/>
    <property type="match status" value="1"/>
</dbReference>
<evidence type="ECO:0000259" key="3">
    <source>
        <dbReference type="Pfam" id="PF00156"/>
    </source>
</evidence>
<accession>A0AAF0D157</accession>
<evidence type="ECO:0000256" key="2">
    <source>
        <dbReference type="ARBA" id="ARBA00022679"/>
    </source>
</evidence>
<protein>
    <submittedName>
        <fullName evidence="4">Phosphoribosyltransferase</fullName>
    </submittedName>
</protein>
<organism evidence="4 5">
    <name type="scientific">Odinarchaeota yellowstonii (strain LCB_4)</name>
    <dbReference type="NCBI Taxonomy" id="1841599"/>
    <lineage>
        <taxon>Archaea</taxon>
        <taxon>Promethearchaeati</taxon>
        <taxon>Candidatus Odinarchaeota</taxon>
        <taxon>Candidatus Odinarchaeia</taxon>
        <taxon>Candidatus Odinarchaeales</taxon>
        <taxon>Candidatus Odinarchaeaceae</taxon>
        <taxon>Candidatus Odinarchaeum</taxon>
    </lineage>
</organism>
<dbReference type="Gene3D" id="3.40.50.2020">
    <property type="match status" value="1"/>
</dbReference>
<name>A0AAF0D157_ODILC</name>
<evidence type="ECO:0000313" key="5">
    <source>
        <dbReference type="Proteomes" id="UP000186851"/>
    </source>
</evidence>
<dbReference type="SUPFAM" id="SSF53271">
    <property type="entry name" value="PRTase-like"/>
    <property type="match status" value="1"/>
</dbReference>
<gene>
    <name evidence="4" type="ORF">OdinLCB4_004520</name>
</gene>
<proteinExistence type="predicted"/>
<dbReference type="GO" id="GO:0016757">
    <property type="term" value="F:glycosyltransferase activity"/>
    <property type="evidence" value="ECO:0007669"/>
    <property type="project" value="UniProtKB-KW"/>
</dbReference>
<dbReference type="PANTHER" id="PTHR43363">
    <property type="entry name" value="HYPOXANTHINE PHOSPHORIBOSYLTRANSFERASE"/>
    <property type="match status" value="1"/>
</dbReference>
<evidence type="ECO:0000313" key="4">
    <source>
        <dbReference type="EMBL" id="WEU39751.1"/>
    </source>
</evidence>
<dbReference type="KEGG" id="oyw:OdinLCB4_004520"/>